<dbReference type="GO" id="GO:0033691">
    <property type="term" value="F:sialic acid binding"/>
    <property type="evidence" value="ECO:0007669"/>
    <property type="project" value="TreeGrafter"/>
</dbReference>
<dbReference type="SMART" id="SM00409">
    <property type="entry name" value="IG"/>
    <property type="match status" value="3"/>
</dbReference>
<dbReference type="InterPro" id="IPR013783">
    <property type="entry name" value="Ig-like_fold"/>
</dbReference>
<dbReference type="GO" id="GO:0055037">
    <property type="term" value="C:recycling endosome"/>
    <property type="evidence" value="ECO:0007669"/>
    <property type="project" value="TreeGrafter"/>
</dbReference>
<evidence type="ECO:0000259" key="3">
    <source>
        <dbReference type="PROSITE" id="PS50835"/>
    </source>
</evidence>
<protein>
    <recommendedName>
        <fullName evidence="3">Ig-like domain-containing protein</fullName>
    </recommendedName>
</protein>
<keyword evidence="2" id="KW-0732">Signal</keyword>
<dbReference type="PANTHER" id="PTHR46958:SF1">
    <property type="entry name" value="B-CELL RECEPTOR CD22"/>
    <property type="match status" value="1"/>
</dbReference>
<dbReference type="InterPro" id="IPR003599">
    <property type="entry name" value="Ig_sub"/>
</dbReference>
<dbReference type="PANTHER" id="PTHR46958">
    <property type="entry name" value="B-CELL RECEPTOR CD22"/>
    <property type="match status" value="1"/>
</dbReference>
<comment type="caution">
    <text evidence="4">The sequence shown here is derived from an EMBL/GenBank/DDBJ whole genome shotgun (WGS) entry which is preliminary data.</text>
</comment>
<dbReference type="OrthoDB" id="5973539at2759"/>
<gene>
    <name evidence="4" type="ORF">APLA_LOCUS7215</name>
</gene>
<feature type="signal peptide" evidence="2">
    <location>
        <begin position="1"/>
        <end position="23"/>
    </location>
</feature>
<dbReference type="AlphaFoldDB" id="A0A8S0ZUZ7"/>
<accession>A0A8S0ZUZ7</accession>
<evidence type="ECO:0000256" key="2">
    <source>
        <dbReference type="SAM" id="SignalP"/>
    </source>
</evidence>
<keyword evidence="1" id="KW-0812">Transmembrane</keyword>
<dbReference type="GO" id="GO:0019903">
    <property type="term" value="F:protein phosphatase binding"/>
    <property type="evidence" value="ECO:0007669"/>
    <property type="project" value="TreeGrafter"/>
</dbReference>
<dbReference type="Proteomes" id="UP000494256">
    <property type="component" value="Unassembled WGS sequence"/>
</dbReference>
<evidence type="ECO:0000313" key="5">
    <source>
        <dbReference type="Proteomes" id="UP000494256"/>
    </source>
</evidence>
<dbReference type="EMBL" id="CADEBD010000300">
    <property type="protein sequence ID" value="CAB3236081.1"/>
    <property type="molecule type" value="Genomic_DNA"/>
</dbReference>
<dbReference type="InterPro" id="IPR007110">
    <property type="entry name" value="Ig-like_dom"/>
</dbReference>
<organism evidence="4 5">
    <name type="scientific">Arctia plantaginis</name>
    <name type="common">Wood tiger moth</name>
    <name type="synonym">Phalaena plantaginis</name>
    <dbReference type="NCBI Taxonomy" id="874455"/>
    <lineage>
        <taxon>Eukaryota</taxon>
        <taxon>Metazoa</taxon>
        <taxon>Ecdysozoa</taxon>
        <taxon>Arthropoda</taxon>
        <taxon>Hexapoda</taxon>
        <taxon>Insecta</taxon>
        <taxon>Pterygota</taxon>
        <taxon>Neoptera</taxon>
        <taxon>Endopterygota</taxon>
        <taxon>Lepidoptera</taxon>
        <taxon>Glossata</taxon>
        <taxon>Ditrysia</taxon>
        <taxon>Noctuoidea</taxon>
        <taxon>Erebidae</taxon>
        <taxon>Arctiinae</taxon>
        <taxon>Arctia</taxon>
    </lineage>
</organism>
<feature type="chain" id="PRO_5035846818" description="Ig-like domain-containing protein" evidence="2">
    <location>
        <begin position="24"/>
        <end position="630"/>
    </location>
</feature>
<dbReference type="InterPro" id="IPR036179">
    <property type="entry name" value="Ig-like_dom_sf"/>
</dbReference>
<evidence type="ECO:0000313" key="4">
    <source>
        <dbReference type="EMBL" id="CAB3236081.1"/>
    </source>
</evidence>
<keyword evidence="1" id="KW-1133">Transmembrane helix</keyword>
<keyword evidence="1" id="KW-0472">Membrane</keyword>
<evidence type="ECO:0000256" key="1">
    <source>
        <dbReference type="SAM" id="Phobius"/>
    </source>
</evidence>
<dbReference type="GO" id="GO:0042609">
    <property type="term" value="F:CD4 receptor binding"/>
    <property type="evidence" value="ECO:0007669"/>
    <property type="project" value="TreeGrafter"/>
</dbReference>
<proteinExistence type="predicted"/>
<dbReference type="SUPFAM" id="SSF48726">
    <property type="entry name" value="Immunoglobulin"/>
    <property type="match status" value="1"/>
</dbReference>
<name>A0A8S0ZUZ7_ARCPL</name>
<dbReference type="Gene3D" id="2.60.40.10">
    <property type="entry name" value="Immunoglobulins"/>
    <property type="match status" value="1"/>
</dbReference>
<feature type="domain" description="Ig-like" evidence="3">
    <location>
        <begin position="444"/>
        <end position="548"/>
    </location>
</feature>
<dbReference type="GO" id="GO:0070062">
    <property type="term" value="C:extracellular exosome"/>
    <property type="evidence" value="ECO:0007669"/>
    <property type="project" value="TreeGrafter"/>
</dbReference>
<sequence length="630" mass="70712">MRCLYFVTWTVLAVYISSRESHAQVPVYVVRIDNLLRMQQGIGWPQHLNVVKGHVAMLRLTSTLDNMKECKVFTPTGLHFNVRNPPSNRYQSWSNGCGLKINNVTASDRGRWRFIASKGNESITGWSEVTVVEDTPYAPSDAIALQDGKTHVQVDLTTLQNSYCLVTQPFSVSSLVPGHCRLTLDRTTRAVQGRWTVVLGVPGRVSELQVERNVAVQNEQLVSGYREDATELSLYCNIAHTERNITFCRFQKNAESAGFNIMDGLSDGRRSYYGEGFAKRECGMSIESPNIDDYGTWRCTVGTQEWRGNNIVQSTPMQALIRVVPRDTSRSFRLLRETKNAEDERRVLLVQRDSSLIIMCRAEVSLAYCWFQHPNGSQFTPVERQAEEQRNFWYTGESLQTGDCGINFAHVSEDDAGEWICHMGPRHQLGVEVTDNVIVRVTGPLAANKQEVDATNGGQVTLHCQTANGPRPLDYCRFLTPKSVGISIDSSVTQENAVLGRFYFTPERSLNYGDCSLTINPVRSEDIGQWTCAGLVHDDTQESRDTITVVYSDINSTRRPVHQAGIVGMVIGILLLVIVLAGVVWYKKGKPFPWKIRFRNVENDEFAISFARSSNASDNSVDSQRNIVNS</sequence>
<feature type="transmembrane region" description="Helical" evidence="1">
    <location>
        <begin position="564"/>
        <end position="586"/>
    </location>
</feature>
<dbReference type="GO" id="GO:0005769">
    <property type="term" value="C:early endosome"/>
    <property type="evidence" value="ECO:0007669"/>
    <property type="project" value="TreeGrafter"/>
</dbReference>
<reference evidence="4 5" key="1">
    <citation type="submission" date="2020-04" db="EMBL/GenBank/DDBJ databases">
        <authorList>
            <person name="Wallbank WR R."/>
            <person name="Pardo Diaz C."/>
            <person name="Kozak K."/>
            <person name="Martin S."/>
            <person name="Jiggins C."/>
            <person name="Moest M."/>
            <person name="Warren A I."/>
            <person name="Byers J.R.P. K."/>
            <person name="Montejo-Kovacevich G."/>
            <person name="Yen C E."/>
        </authorList>
    </citation>
    <scope>NUCLEOTIDE SEQUENCE [LARGE SCALE GENOMIC DNA]</scope>
</reference>
<dbReference type="PROSITE" id="PS50835">
    <property type="entry name" value="IG_LIKE"/>
    <property type="match status" value="1"/>
</dbReference>
<dbReference type="GO" id="GO:0050859">
    <property type="term" value="P:negative regulation of B cell receptor signaling pathway"/>
    <property type="evidence" value="ECO:0007669"/>
    <property type="project" value="TreeGrafter"/>
</dbReference>
<dbReference type="GO" id="GO:0009897">
    <property type="term" value="C:external side of plasma membrane"/>
    <property type="evidence" value="ECO:0007669"/>
    <property type="project" value="TreeGrafter"/>
</dbReference>